<evidence type="ECO:0000256" key="3">
    <source>
        <dbReference type="SAM" id="SignalP"/>
    </source>
</evidence>
<feature type="domain" description="Heavy metal binding" evidence="4">
    <location>
        <begin position="35"/>
        <end position="62"/>
    </location>
</feature>
<evidence type="ECO:0000259" key="5">
    <source>
        <dbReference type="Pfam" id="PF25869"/>
    </source>
</evidence>
<feature type="domain" description="CusB-like three alpha-helical bundle" evidence="5">
    <location>
        <begin position="148"/>
        <end position="204"/>
    </location>
</feature>
<dbReference type="Pfam" id="PF25919">
    <property type="entry name" value="BSH_CusB"/>
    <property type="match status" value="1"/>
</dbReference>
<dbReference type="InterPro" id="IPR058649">
    <property type="entry name" value="CzcB_C"/>
</dbReference>
<accession>A0A0C1L0Z6</accession>
<proteinExistence type="inferred from homology"/>
<dbReference type="GO" id="GO:0046872">
    <property type="term" value="F:metal ion binding"/>
    <property type="evidence" value="ECO:0007669"/>
    <property type="project" value="InterPro"/>
</dbReference>
<dbReference type="InterPro" id="IPR045800">
    <property type="entry name" value="HMBD"/>
</dbReference>
<evidence type="ECO:0000259" key="8">
    <source>
        <dbReference type="Pfam" id="PF25975"/>
    </source>
</evidence>
<organism evidence="9 10">
    <name type="scientific">Flavihumibacter solisilvae</name>
    <dbReference type="NCBI Taxonomy" id="1349421"/>
    <lineage>
        <taxon>Bacteria</taxon>
        <taxon>Pseudomonadati</taxon>
        <taxon>Bacteroidota</taxon>
        <taxon>Chitinophagia</taxon>
        <taxon>Chitinophagales</taxon>
        <taxon>Chitinophagaceae</taxon>
        <taxon>Flavihumibacter</taxon>
    </lineage>
</organism>
<dbReference type="Pfam" id="PF25975">
    <property type="entry name" value="CzcB_C"/>
    <property type="match status" value="1"/>
</dbReference>
<dbReference type="NCBIfam" id="TIGR01730">
    <property type="entry name" value="RND_mfp"/>
    <property type="match status" value="1"/>
</dbReference>
<keyword evidence="3" id="KW-0732">Signal</keyword>
<dbReference type="PROSITE" id="PS51257">
    <property type="entry name" value="PROKAR_LIPOPROTEIN"/>
    <property type="match status" value="1"/>
</dbReference>
<evidence type="ECO:0000313" key="9">
    <source>
        <dbReference type="EMBL" id="KIC93692.1"/>
    </source>
</evidence>
<dbReference type="Gene3D" id="2.40.50.100">
    <property type="match status" value="1"/>
</dbReference>
<dbReference type="Pfam" id="PF25954">
    <property type="entry name" value="Beta-barrel_RND_2"/>
    <property type="match status" value="1"/>
</dbReference>
<dbReference type="GO" id="GO:0016020">
    <property type="term" value="C:membrane"/>
    <property type="evidence" value="ECO:0007669"/>
    <property type="project" value="InterPro"/>
</dbReference>
<keyword evidence="10" id="KW-1185">Reference proteome</keyword>
<dbReference type="InterPro" id="IPR058790">
    <property type="entry name" value="BSH_CusB"/>
</dbReference>
<dbReference type="SUPFAM" id="SSF111369">
    <property type="entry name" value="HlyD-like secretion proteins"/>
    <property type="match status" value="1"/>
</dbReference>
<dbReference type="GO" id="GO:0030313">
    <property type="term" value="C:cell envelope"/>
    <property type="evidence" value="ECO:0007669"/>
    <property type="project" value="TreeGrafter"/>
</dbReference>
<dbReference type="GO" id="GO:0022857">
    <property type="term" value="F:transmembrane transporter activity"/>
    <property type="evidence" value="ECO:0007669"/>
    <property type="project" value="InterPro"/>
</dbReference>
<feature type="domain" description="CusB-like beta-barrel" evidence="7">
    <location>
        <begin position="244"/>
        <end position="320"/>
    </location>
</feature>
<sequence length="403" mass="44474">MMLRSIQLIFLLVAVLLTAASCREKKSAQVDPDVYYTCSMDPQVVEYKPGKCPICKMDLTPVKKRNGEKKDEIQLSEQQIRLGNIVTDTIRNGKIGDRMVLTGTLNFNQMKSRAVSSRVMGRIEKLYFRNQGDYVKKGAPLADIYSEELNAAKQEYLLALDRANAFKDETAIDFGQLLQSARNKLQLWGMTNAQLAVLEKTRNAGTVTTFFSTAEGYVAELALREGDYVMEGGTIVKLVDLSELWAEAQVYSSQLAQIDRNSVATVQLVGDEDKEVTGKIDLVNPEVSPETRINLLRVSIPNPGNRFKPGMPVYVVLQSPARNTLSLPVDAVIRDGTAATVWLRTGKSSFKNVMVKTGMESGDRIEILSGLSSGDAVVTSGAYLLNSEYIFKKGSDPMTGHNH</sequence>
<dbReference type="Pfam" id="PF25869">
    <property type="entry name" value="3HB_CusB"/>
    <property type="match status" value="1"/>
</dbReference>
<dbReference type="PANTHER" id="PTHR30097:SF4">
    <property type="entry name" value="SLR6042 PROTEIN"/>
    <property type="match status" value="1"/>
</dbReference>
<evidence type="ECO:0000256" key="1">
    <source>
        <dbReference type="ARBA" id="ARBA00009477"/>
    </source>
</evidence>
<dbReference type="AlphaFoldDB" id="A0A0C1L0Z6"/>
<protein>
    <submittedName>
        <fullName evidence="9">Copper transporter</fullName>
    </submittedName>
</protein>
<evidence type="ECO:0000256" key="2">
    <source>
        <dbReference type="ARBA" id="ARBA00022448"/>
    </source>
</evidence>
<reference evidence="9 10" key="1">
    <citation type="submission" date="2014-11" db="EMBL/GenBank/DDBJ databases">
        <title>Genome sequence of Flavihumibacter solisilvae 3-3.</title>
        <authorList>
            <person name="Zhou G."/>
            <person name="Li M."/>
            <person name="Wang G."/>
        </authorList>
    </citation>
    <scope>NUCLEOTIDE SEQUENCE [LARGE SCALE GENOMIC DNA]</scope>
    <source>
        <strain evidence="9 10">3-3</strain>
    </source>
</reference>
<evidence type="ECO:0000259" key="4">
    <source>
        <dbReference type="Pfam" id="PF19335"/>
    </source>
</evidence>
<dbReference type="InterPro" id="IPR058792">
    <property type="entry name" value="Beta-barrel_RND_2"/>
</dbReference>
<dbReference type="STRING" id="1349421.OI18_16180"/>
<feature type="domain" description="CusB-like barrel-sandwich hybrid" evidence="6">
    <location>
        <begin position="114"/>
        <end position="237"/>
    </location>
</feature>
<comment type="similarity">
    <text evidence="1">Belongs to the membrane fusion protein (MFP) (TC 8.A.1) family.</text>
</comment>
<gene>
    <name evidence="9" type="ORF">OI18_16180</name>
</gene>
<dbReference type="FunFam" id="2.40.30.170:FF:000010">
    <property type="entry name" value="Efflux RND transporter periplasmic adaptor subunit"/>
    <property type="match status" value="1"/>
</dbReference>
<dbReference type="Gene3D" id="2.40.420.20">
    <property type="match status" value="1"/>
</dbReference>
<dbReference type="Pfam" id="PF19335">
    <property type="entry name" value="HMBD"/>
    <property type="match status" value="1"/>
</dbReference>
<evidence type="ECO:0000259" key="6">
    <source>
        <dbReference type="Pfam" id="PF25919"/>
    </source>
</evidence>
<dbReference type="Proteomes" id="UP000031408">
    <property type="component" value="Unassembled WGS sequence"/>
</dbReference>
<dbReference type="Gene3D" id="2.40.30.170">
    <property type="match status" value="1"/>
</dbReference>
<dbReference type="InterPro" id="IPR058791">
    <property type="entry name" value="3HB_CusB"/>
</dbReference>
<dbReference type="InterPro" id="IPR051909">
    <property type="entry name" value="MFP_Cation_Efflux"/>
</dbReference>
<feature type="signal peptide" evidence="3">
    <location>
        <begin position="1"/>
        <end position="19"/>
    </location>
</feature>
<dbReference type="GO" id="GO:0015679">
    <property type="term" value="P:plasma membrane copper ion transport"/>
    <property type="evidence" value="ECO:0007669"/>
    <property type="project" value="TreeGrafter"/>
</dbReference>
<dbReference type="PANTHER" id="PTHR30097">
    <property type="entry name" value="CATION EFFLUX SYSTEM PROTEIN CUSB"/>
    <property type="match status" value="1"/>
</dbReference>
<evidence type="ECO:0000313" key="10">
    <source>
        <dbReference type="Proteomes" id="UP000031408"/>
    </source>
</evidence>
<keyword evidence="2" id="KW-0813">Transport</keyword>
<dbReference type="RefSeq" id="WP_039141651.1">
    <property type="nucleotide sequence ID" value="NZ_JSVC01000018.1"/>
</dbReference>
<feature type="chain" id="PRO_5002134649" evidence="3">
    <location>
        <begin position="20"/>
        <end position="403"/>
    </location>
</feature>
<feature type="domain" description="CzcB-like C-terminal circularly permuted SH3-like" evidence="8">
    <location>
        <begin position="327"/>
        <end position="385"/>
    </location>
</feature>
<dbReference type="GO" id="GO:0060003">
    <property type="term" value="P:copper ion export"/>
    <property type="evidence" value="ECO:0007669"/>
    <property type="project" value="TreeGrafter"/>
</dbReference>
<evidence type="ECO:0000259" key="7">
    <source>
        <dbReference type="Pfam" id="PF25954"/>
    </source>
</evidence>
<comment type="caution">
    <text evidence="9">The sequence shown here is derived from an EMBL/GenBank/DDBJ whole genome shotgun (WGS) entry which is preliminary data.</text>
</comment>
<dbReference type="InterPro" id="IPR006143">
    <property type="entry name" value="RND_pump_MFP"/>
</dbReference>
<name>A0A0C1L0Z6_9BACT</name>
<dbReference type="EMBL" id="JSVC01000018">
    <property type="protein sequence ID" value="KIC93692.1"/>
    <property type="molecule type" value="Genomic_DNA"/>
</dbReference>